<organism evidence="3 4">
    <name type="scientific">Streptomyces iconiensis</name>
    <dbReference type="NCBI Taxonomy" id="1384038"/>
    <lineage>
        <taxon>Bacteria</taxon>
        <taxon>Bacillati</taxon>
        <taxon>Actinomycetota</taxon>
        <taxon>Actinomycetes</taxon>
        <taxon>Kitasatosporales</taxon>
        <taxon>Streptomycetaceae</taxon>
        <taxon>Streptomyces</taxon>
    </lineage>
</organism>
<feature type="domain" description="HTH cro/C1-type" evidence="2">
    <location>
        <begin position="30"/>
        <end position="83"/>
    </location>
</feature>
<evidence type="ECO:0000313" key="4">
    <source>
        <dbReference type="Proteomes" id="UP001214441"/>
    </source>
</evidence>
<dbReference type="InterPro" id="IPR010982">
    <property type="entry name" value="Lambda_DNA-bd_dom_sf"/>
</dbReference>
<dbReference type="Proteomes" id="UP001214441">
    <property type="component" value="Unassembled WGS sequence"/>
</dbReference>
<sequence>MPDQPSDGDLTQPDNDESRLTPLRALMEKLETLRTSRGMSFEELGKKVGYDRSDLRKLERGIKFLSPYIVGRLDAFYGTGDQLSVLHRLAKAEPVRNKYKAYVNLERSALSLHQYATAPMPGLLQTEAYARALLRTAPSWGERQSEETVAERLGRQERLTGESPAHYRAILDEFCLTRRLGSPEEWRDQVAHLVDMARLPNVTLQVLPFASGMHDLTGGNLTLVSQPDGESAAYQESSHTASLITEPKSVAELRLSYDALRDAALPPGESVAYLQRAMEASTTCTPPDRT</sequence>
<name>A0ABT7A132_9ACTN</name>
<gene>
    <name evidence="3" type="ORF">NMN56_024310</name>
</gene>
<evidence type="ECO:0000256" key="1">
    <source>
        <dbReference type="SAM" id="MobiDB-lite"/>
    </source>
</evidence>
<feature type="region of interest" description="Disordered" evidence="1">
    <location>
        <begin position="1"/>
        <end position="20"/>
    </location>
</feature>
<dbReference type="EMBL" id="JANCPR020000025">
    <property type="protein sequence ID" value="MDJ1135025.1"/>
    <property type="molecule type" value="Genomic_DNA"/>
</dbReference>
<dbReference type="InterPro" id="IPR043917">
    <property type="entry name" value="DUF5753"/>
</dbReference>
<dbReference type="PROSITE" id="PS50943">
    <property type="entry name" value="HTH_CROC1"/>
    <property type="match status" value="1"/>
</dbReference>
<dbReference type="SMART" id="SM00530">
    <property type="entry name" value="HTH_XRE"/>
    <property type="match status" value="1"/>
</dbReference>
<evidence type="ECO:0000259" key="2">
    <source>
        <dbReference type="PROSITE" id="PS50943"/>
    </source>
</evidence>
<dbReference type="CDD" id="cd00093">
    <property type="entry name" value="HTH_XRE"/>
    <property type="match status" value="1"/>
</dbReference>
<dbReference type="InterPro" id="IPR001387">
    <property type="entry name" value="Cro/C1-type_HTH"/>
</dbReference>
<comment type="caution">
    <text evidence="3">The sequence shown here is derived from an EMBL/GenBank/DDBJ whole genome shotgun (WGS) entry which is preliminary data.</text>
</comment>
<protein>
    <submittedName>
        <fullName evidence="3">Helix-turn-helix transcriptional regulator</fullName>
    </submittedName>
</protein>
<keyword evidence="4" id="KW-1185">Reference proteome</keyword>
<dbReference type="Pfam" id="PF19054">
    <property type="entry name" value="DUF5753"/>
    <property type="match status" value="1"/>
</dbReference>
<proteinExistence type="predicted"/>
<accession>A0ABT7A132</accession>
<dbReference type="Pfam" id="PF13560">
    <property type="entry name" value="HTH_31"/>
    <property type="match status" value="1"/>
</dbReference>
<dbReference type="Gene3D" id="1.10.260.40">
    <property type="entry name" value="lambda repressor-like DNA-binding domains"/>
    <property type="match status" value="1"/>
</dbReference>
<reference evidence="3 4" key="1">
    <citation type="submission" date="2023-05" db="EMBL/GenBank/DDBJ databases">
        <title>Streptantibioticus silvisoli sp. nov., acidotolerant actinomycetes 1 from pine litter.</title>
        <authorList>
            <person name="Swiecimska M."/>
            <person name="Golinska P."/>
            <person name="Sangal V."/>
            <person name="Wachnowicz B."/>
            <person name="Goodfellow M."/>
        </authorList>
    </citation>
    <scope>NUCLEOTIDE SEQUENCE [LARGE SCALE GENOMIC DNA]</scope>
    <source>
        <strain evidence="3 4">DSM 42109</strain>
    </source>
</reference>
<dbReference type="SUPFAM" id="SSF47413">
    <property type="entry name" value="lambda repressor-like DNA-binding domains"/>
    <property type="match status" value="1"/>
</dbReference>
<dbReference type="RefSeq" id="WP_274041362.1">
    <property type="nucleotide sequence ID" value="NZ_JANCPR020000025.1"/>
</dbReference>
<evidence type="ECO:0000313" key="3">
    <source>
        <dbReference type="EMBL" id="MDJ1135025.1"/>
    </source>
</evidence>